<evidence type="ECO:0000256" key="6">
    <source>
        <dbReference type="ARBA" id="ARBA00023065"/>
    </source>
</evidence>
<dbReference type="SUPFAM" id="SSF56935">
    <property type="entry name" value="Porins"/>
    <property type="match status" value="1"/>
</dbReference>
<dbReference type="InterPro" id="IPR000531">
    <property type="entry name" value="Beta-barrel_TonB"/>
</dbReference>
<gene>
    <name evidence="16" type="ORF">K7G82_15095</name>
</gene>
<comment type="similarity">
    <text evidence="10 12">Belongs to the TonB-dependent receptor family.</text>
</comment>
<evidence type="ECO:0000256" key="7">
    <source>
        <dbReference type="ARBA" id="ARBA00023077"/>
    </source>
</evidence>
<evidence type="ECO:0000256" key="13">
    <source>
        <dbReference type="SAM" id="SignalP"/>
    </source>
</evidence>
<accession>A0ABS7PQM9</accession>
<dbReference type="Proteomes" id="UP000706039">
    <property type="component" value="Unassembled WGS sequence"/>
</dbReference>
<dbReference type="PROSITE" id="PS01156">
    <property type="entry name" value="TONB_DEPENDENT_REC_2"/>
    <property type="match status" value="1"/>
</dbReference>
<evidence type="ECO:0000256" key="3">
    <source>
        <dbReference type="ARBA" id="ARBA00022452"/>
    </source>
</evidence>
<dbReference type="Pfam" id="PF00593">
    <property type="entry name" value="TonB_dep_Rec_b-barrel"/>
    <property type="match status" value="1"/>
</dbReference>
<evidence type="ECO:0000256" key="5">
    <source>
        <dbReference type="ARBA" id="ARBA00022729"/>
    </source>
</evidence>
<comment type="caution">
    <text evidence="16">The sequence shown here is derived from an EMBL/GenBank/DDBJ whole genome shotgun (WGS) entry which is preliminary data.</text>
</comment>
<evidence type="ECO:0000256" key="11">
    <source>
        <dbReference type="PROSITE-ProRule" id="PRU10144"/>
    </source>
</evidence>
<keyword evidence="4 10" id="KW-0812">Transmembrane</keyword>
<dbReference type="PANTHER" id="PTHR30069:SF53">
    <property type="entry name" value="COLICIN I RECEPTOR-RELATED"/>
    <property type="match status" value="1"/>
</dbReference>
<evidence type="ECO:0000256" key="12">
    <source>
        <dbReference type="RuleBase" id="RU003357"/>
    </source>
</evidence>
<proteinExistence type="inferred from homology"/>
<keyword evidence="2 10" id="KW-0813">Transport</keyword>
<dbReference type="Pfam" id="PF07715">
    <property type="entry name" value="Plug"/>
    <property type="match status" value="1"/>
</dbReference>
<evidence type="ECO:0000259" key="15">
    <source>
        <dbReference type="Pfam" id="PF07715"/>
    </source>
</evidence>
<keyword evidence="3 10" id="KW-1134">Transmembrane beta strand</keyword>
<sequence length="646" mass="69364">MLKSISFLPLLFSTAAYAQGEAPSPADEGGEAIIVTATRLPVTADQVPASLTVIDKAAIDASQAVIVSDLLVRTPGITITRNGGYGTSTGLRIRGADSDQTVVVIDGVKLNDPSSTGGGYNFGNLMVGDTARIEILRGPQSILWGSQAIGGVVNVVTALPERPLEASFDVEAGSRETVSARAGIGGVSGPLRWRISGFSFVTDGISALSPRLGATERDGYRNRGGNARFNLDLGGGAMVDLRGSYASGRVDIDATTGDTPAYNLNEEMFGYAGVVVPLFDGRLVNRFAISATRTDRDGFDPRRARPRNLDSTGWLERYEYQGTATIADGWQATFGLEREESRFRNYATIPASPTAAIPAPIRANARLDSAYAQLSARILAPLTVNAGIRHDDHDRFGGNTVFGGGAVLSLFDDRTLIRASYGEGFKAPTLYQLGSQYGNAALRPETSKGWEAGIEQRLFDRALTLSATYFDRNARDLIVFYSCSGVPTGLCLVPGSVTVGRLGYYDNVSRTYTRGVELGGALELGGFSLAANYSWIDAENRSPGALFGKALRRLPAHTANAEASYRWDFGLSLGAALRWSGDAFENEANSVVLRDYTLVDLRASMRLTDGFELYGRVENLFDRYYETALNYNSLGRSIHAGIRGRF</sequence>
<feature type="domain" description="TonB-dependent receptor-like beta-barrel" evidence="14">
    <location>
        <begin position="212"/>
        <end position="620"/>
    </location>
</feature>
<keyword evidence="16" id="KW-0675">Receptor</keyword>
<evidence type="ECO:0000256" key="9">
    <source>
        <dbReference type="ARBA" id="ARBA00023237"/>
    </source>
</evidence>
<evidence type="ECO:0000256" key="4">
    <source>
        <dbReference type="ARBA" id="ARBA00022692"/>
    </source>
</evidence>
<protein>
    <submittedName>
        <fullName evidence="16">TonB-dependent receptor</fullName>
    </submittedName>
</protein>
<evidence type="ECO:0000313" key="17">
    <source>
        <dbReference type="Proteomes" id="UP000706039"/>
    </source>
</evidence>
<feature type="domain" description="TonB-dependent receptor plug" evidence="15">
    <location>
        <begin position="45"/>
        <end position="152"/>
    </location>
</feature>
<keyword evidence="17" id="KW-1185">Reference proteome</keyword>
<evidence type="ECO:0000259" key="14">
    <source>
        <dbReference type="Pfam" id="PF00593"/>
    </source>
</evidence>
<dbReference type="Gene3D" id="2.40.170.20">
    <property type="entry name" value="TonB-dependent receptor, beta-barrel domain"/>
    <property type="match status" value="1"/>
</dbReference>
<dbReference type="EMBL" id="JAINVV010000007">
    <property type="protein sequence ID" value="MBY8823629.1"/>
    <property type="molecule type" value="Genomic_DNA"/>
</dbReference>
<dbReference type="Gene3D" id="2.170.130.10">
    <property type="entry name" value="TonB-dependent receptor, plug domain"/>
    <property type="match status" value="1"/>
</dbReference>
<organism evidence="16 17">
    <name type="scientific">Sphingomonas colocasiae</name>
    <dbReference type="NCBI Taxonomy" id="1848973"/>
    <lineage>
        <taxon>Bacteria</taxon>
        <taxon>Pseudomonadati</taxon>
        <taxon>Pseudomonadota</taxon>
        <taxon>Alphaproteobacteria</taxon>
        <taxon>Sphingomonadales</taxon>
        <taxon>Sphingomonadaceae</taxon>
        <taxon>Sphingomonas</taxon>
    </lineage>
</organism>
<dbReference type="InterPro" id="IPR036942">
    <property type="entry name" value="Beta-barrel_TonB_sf"/>
</dbReference>
<name>A0ABS7PQM9_9SPHN</name>
<feature type="short sequence motif" description="TonB C-terminal box" evidence="11">
    <location>
        <begin position="629"/>
        <end position="646"/>
    </location>
</feature>
<keyword evidence="9 10" id="KW-0998">Cell outer membrane</keyword>
<keyword evidence="6" id="KW-0406">Ion transport</keyword>
<dbReference type="PANTHER" id="PTHR30069">
    <property type="entry name" value="TONB-DEPENDENT OUTER MEMBRANE RECEPTOR"/>
    <property type="match status" value="1"/>
</dbReference>
<evidence type="ECO:0000256" key="1">
    <source>
        <dbReference type="ARBA" id="ARBA00004571"/>
    </source>
</evidence>
<feature type="chain" id="PRO_5046622860" evidence="13">
    <location>
        <begin position="19"/>
        <end position="646"/>
    </location>
</feature>
<dbReference type="RefSeq" id="WP_222990746.1">
    <property type="nucleotide sequence ID" value="NZ_JAINVV010000007.1"/>
</dbReference>
<reference evidence="16 17" key="1">
    <citation type="submission" date="2021-08" db="EMBL/GenBank/DDBJ databases">
        <authorList>
            <person name="Tuo L."/>
        </authorList>
    </citation>
    <scope>NUCLEOTIDE SEQUENCE [LARGE SCALE GENOMIC DNA]</scope>
    <source>
        <strain evidence="16 17">JCM 31229</strain>
    </source>
</reference>
<dbReference type="InterPro" id="IPR010917">
    <property type="entry name" value="TonB_rcpt_CS"/>
</dbReference>
<dbReference type="InterPro" id="IPR037066">
    <property type="entry name" value="Plug_dom_sf"/>
</dbReference>
<comment type="subcellular location">
    <subcellularLocation>
        <location evidence="1 10">Cell outer membrane</location>
        <topology evidence="1 10">Multi-pass membrane protein</topology>
    </subcellularLocation>
</comment>
<evidence type="ECO:0000256" key="8">
    <source>
        <dbReference type="ARBA" id="ARBA00023136"/>
    </source>
</evidence>
<evidence type="ECO:0000256" key="2">
    <source>
        <dbReference type="ARBA" id="ARBA00022448"/>
    </source>
</evidence>
<dbReference type="InterPro" id="IPR012910">
    <property type="entry name" value="Plug_dom"/>
</dbReference>
<keyword evidence="7 12" id="KW-0798">TonB box</keyword>
<dbReference type="CDD" id="cd01347">
    <property type="entry name" value="ligand_gated_channel"/>
    <property type="match status" value="1"/>
</dbReference>
<keyword evidence="8 10" id="KW-0472">Membrane</keyword>
<evidence type="ECO:0000256" key="10">
    <source>
        <dbReference type="PROSITE-ProRule" id="PRU01360"/>
    </source>
</evidence>
<evidence type="ECO:0000313" key="16">
    <source>
        <dbReference type="EMBL" id="MBY8823629.1"/>
    </source>
</evidence>
<dbReference type="PROSITE" id="PS52016">
    <property type="entry name" value="TONB_DEPENDENT_REC_3"/>
    <property type="match status" value="1"/>
</dbReference>
<feature type="signal peptide" evidence="13">
    <location>
        <begin position="1"/>
        <end position="18"/>
    </location>
</feature>
<keyword evidence="5 13" id="KW-0732">Signal</keyword>
<dbReference type="InterPro" id="IPR039426">
    <property type="entry name" value="TonB-dep_rcpt-like"/>
</dbReference>